<reference evidence="1 2" key="1">
    <citation type="submission" date="2024-08" db="EMBL/GenBank/DDBJ databases">
        <authorList>
            <person name="Cucini C."/>
            <person name="Frati F."/>
        </authorList>
    </citation>
    <scope>NUCLEOTIDE SEQUENCE [LARGE SCALE GENOMIC DNA]</scope>
</reference>
<evidence type="ECO:0000313" key="1">
    <source>
        <dbReference type="EMBL" id="CAL8118100.1"/>
    </source>
</evidence>
<organism evidence="1 2">
    <name type="scientific">Orchesella dallaii</name>
    <dbReference type="NCBI Taxonomy" id="48710"/>
    <lineage>
        <taxon>Eukaryota</taxon>
        <taxon>Metazoa</taxon>
        <taxon>Ecdysozoa</taxon>
        <taxon>Arthropoda</taxon>
        <taxon>Hexapoda</taxon>
        <taxon>Collembola</taxon>
        <taxon>Entomobryomorpha</taxon>
        <taxon>Entomobryoidea</taxon>
        <taxon>Orchesellidae</taxon>
        <taxon>Orchesellinae</taxon>
        <taxon>Orchesella</taxon>
    </lineage>
</organism>
<gene>
    <name evidence="1" type="ORF">ODALV1_LOCUS17984</name>
</gene>
<dbReference type="EMBL" id="CAXLJM020000057">
    <property type="protein sequence ID" value="CAL8118100.1"/>
    <property type="molecule type" value="Genomic_DNA"/>
</dbReference>
<sequence length="205" mass="23836">MKTPPLASNVEFNEDHITYATSRLLDIAVSAAYNCRLEEKEVTNSQPQSSYSEFQEDAMEYFAGYIAYACKRKHNMMLGDITRRVPVPSNSWLHQLSRGGLMAPSDSLIHDVKRCESSFQRRFMVQNLVRKAKVTAVVFKTIKTDHPDIDDRVILEYTLVRIKIRINFINLERKHNSRWGMKPRNPVASTLTKNQRKTRQFIRSK</sequence>
<name>A0ABP1R2C4_9HEXA</name>
<keyword evidence="2" id="KW-1185">Reference proteome</keyword>
<evidence type="ECO:0000313" key="2">
    <source>
        <dbReference type="Proteomes" id="UP001642540"/>
    </source>
</evidence>
<comment type="caution">
    <text evidence="1">The sequence shown here is derived from an EMBL/GenBank/DDBJ whole genome shotgun (WGS) entry which is preliminary data.</text>
</comment>
<accession>A0ABP1R2C4</accession>
<dbReference type="Proteomes" id="UP001642540">
    <property type="component" value="Unassembled WGS sequence"/>
</dbReference>
<proteinExistence type="predicted"/>
<protein>
    <submittedName>
        <fullName evidence="1">Uncharacterized protein</fullName>
    </submittedName>
</protein>